<dbReference type="Gene3D" id="3.30.230.10">
    <property type="match status" value="1"/>
</dbReference>
<accession>A0A7S2ZP09</accession>
<dbReference type="PANTHER" id="PTHR10073:SF47">
    <property type="entry name" value="DNA MISMATCH REPAIR PROTEIN MLH3"/>
    <property type="match status" value="1"/>
</dbReference>
<dbReference type="GO" id="GO:0140664">
    <property type="term" value="F:ATP-dependent DNA damage sensor activity"/>
    <property type="evidence" value="ECO:0007669"/>
    <property type="project" value="InterPro"/>
</dbReference>
<dbReference type="GO" id="GO:0005524">
    <property type="term" value="F:ATP binding"/>
    <property type="evidence" value="ECO:0007669"/>
    <property type="project" value="InterPro"/>
</dbReference>
<dbReference type="GO" id="GO:0006298">
    <property type="term" value="P:mismatch repair"/>
    <property type="evidence" value="ECO:0007669"/>
    <property type="project" value="InterPro"/>
</dbReference>
<organism evidence="5">
    <name type="scientific">Rhodosorus marinus</name>
    <dbReference type="NCBI Taxonomy" id="101924"/>
    <lineage>
        <taxon>Eukaryota</taxon>
        <taxon>Rhodophyta</taxon>
        <taxon>Stylonematophyceae</taxon>
        <taxon>Stylonematales</taxon>
        <taxon>Stylonemataceae</taxon>
        <taxon>Rhodosorus</taxon>
    </lineage>
</organism>
<feature type="domain" description="MutL C-terminal dimerisation" evidence="3">
    <location>
        <begin position="477"/>
        <end position="633"/>
    </location>
</feature>
<dbReference type="InterPro" id="IPR038973">
    <property type="entry name" value="MutL/Mlh/Pms-like"/>
</dbReference>
<reference evidence="5" key="1">
    <citation type="submission" date="2021-01" db="EMBL/GenBank/DDBJ databases">
        <authorList>
            <person name="Corre E."/>
            <person name="Pelletier E."/>
            <person name="Niang G."/>
            <person name="Scheremetjew M."/>
            <person name="Finn R."/>
            <person name="Kale V."/>
            <person name="Holt S."/>
            <person name="Cochrane G."/>
            <person name="Meng A."/>
            <person name="Brown T."/>
            <person name="Cohen L."/>
        </authorList>
    </citation>
    <scope>NUCLEOTIDE SEQUENCE</scope>
    <source>
        <strain evidence="5">CCMP 769</strain>
    </source>
</reference>
<name>A0A7S2ZP09_9RHOD</name>
<evidence type="ECO:0000313" key="4">
    <source>
        <dbReference type="EMBL" id="CAE0045872.1"/>
    </source>
</evidence>
<dbReference type="SUPFAM" id="SSF118116">
    <property type="entry name" value="DNA mismatch repair protein MutL"/>
    <property type="match status" value="1"/>
</dbReference>
<dbReference type="InterPro" id="IPR042121">
    <property type="entry name" value="MutL_C_regsub"/>
</dbReference>
<dbReference type="EMBL" id="HBHW01017949">
    <property type="protein sequence ID" value="CAE0045874.1"/>
    <property type="molecule type" value="Transcribed_RNA"/>
</dbReference>
<dbReference type="InterPro" id="IPR042120">
    <property type="entry name" value="MutL_C_dimsub"/>
</dbReference>
<dbReference type="Pfam" id="PF13589">
    <property type="entry name" value="HATPase_c_3"/>
    <property type="match status" value="1"/>
</dbReference>
<keyword evidence="2" id="KW-0227">DNA damage</keyword>
<dbReference type="EMBL" id="HBHW01017947">
    <property type="protein sequence ID" value="CAE0045872.1"/>
    <property type="molecule type" value="Transcribed_RNA"/>
</dbReference>
<gene>
    <name evidence="4" type="ORF">RMAR00112_LOCUS13848</name>
    <name evidence="5" type="ORF">RMAR00112_LOCUS13850</name>
</gene>
<dbReference type="InterPro" id="IPR014790">
    <property type="entry name" value="MutL_C"/>
</dbReference>
<dbReference type="Gene3D" id="3.30.1370.100">
    <property type="entry name" value="MutL, C-terminal domain, regulatory subdomain"/>
    <property type="match status" value="1"/>
</dbReference>
<dbReference type="InterPro" id="IPR036890">
    <property type="entry name" value="HATPase_C_sf"/>
</dbReference>
<proteinExistence type="inferred from homology"/>
<dbReference type="SMART" id="SM00853">
    <property type="entry name" value="MutL_C"/>
    <property type="match status" value="1"/>
</dbReference>
<dbReference type="AlphaFoldDB" id="A0A7S2ZP09"/>
<evidence type="ECO:0000259" key="3">
    <source>
        <dbReference type="SMART" id="SM00853"/>
    </source>
</evidence>
<dbReference type="Gene3D" id="3.30.565.10">
    <property type="entry name" value="Histidine kinase-like ATPase, C-terminal domain"/>
    <property type="match status" value="1"/>
</dbReference>
<protein>
    <recommendedName>
        <fullName evidence="3">MutL C-terminal dimerisation domain-containing protein</fullName>
    </recommendedName>
</protein>
<evidence type="ECO:0000256" key="2">
    <source>
        <dbReference type="ARBA" id="ARBA00022763"/>
    </source>
</evidence>
<evidence type="ECO:0000313" key="5">
    <source>
        <dbReference type="EMBL" id="CAE0045874.1"/>
    </source>
</evidence>
<comment type="similarity">
    <text evidence="1">Belongs to the DNA mismatch repair MutL/HexB family.</text>
</comment>
<dbReference type="Gene3D" id="3.30.1540.20">
    <property type="entry name" value="MutL, C-terminal domain, dimerisation subdomain"/>
    <property type="match status" value="1"/>
</dbReference>
<dbReference type="InterPro" id="IPR037198">
    <property type="entry name" value="MutL_C_sf"/>
</dbReference>
<dbReference type="GO" id="GO:0016887">
    <property type="term" value="F:ATP hydrolysis activity"/>
    <property type="evidence" value="ECO:0007669"/>
    <property type="project" value="InterPro"/>
</dbReference>
<dbReference type="Pfam" id="PF08676">
    <property type="entry name" value="MutL_C"/>
    <property type="match status" value="1"/>
</dbReference>
<dbReference type="PANTHER" id="PTHR10073">
    <property type="entry name" value="DNA MISMATCH REPAIR PROTEIN MLH, PMS, MUTL"/>
    <property type="match status" value="1"/>
</dbReference>
<dbReference type="SUPFAM" id="SSF55874">
    <property type="entry name" value="ATPase domain of HSP90 chaperone/DNA topoisomerase II/histidine kinase"/>
    <property type="match status" value="1"/>
</dbReference>
<dbReference type="GO" id="GO:0032300">
    <property type="term" value="C:mismatch repair complex"/>
    <property type="evidence" value="ECO:0007669"/>
    <property type="project" value="InterPro"/>
</dbReference>
<sequence length="718" mass="79630">MMGDSSSSNDGVRCLDERTARIVSACARVGSYAEAIGELVVNSLEAGATEIRVEAAPSALRLSVVDNGHGVGRNSLELLGAAGASSKGLSDGYRGSFLAALSSLASVEVRTRCRSGPVLRKWLRHGETLFMGNEEFGLLERGTSVDVWEMYQNVPVRKRTLAQAELGPDDQLDASRQILSVLSLFYPETGFHLTDGTRTIVKDERRGSESSAWLERLGCVLGPRAGAQLVPLPKHSFNGFKVHGFSTEEPVISYGLGDSQFLCINGRVCGDGELVRMVKKAWKRSFAKTGRRDEVPHRKSPAFLVKVKCSTELCIGESRGGVTYFVLANKTAFQESMDVLFDQFFGVRCITKRNRLPETQDDANLLQLGFWVTKRSKTLSFGKERGISTKSKFDDRLLPMGSPLRTAVDRLPKRRKKPAESANEIQSRLAGIAPGWVNPCLPSMGRSLAVQRPRDQGERLLSQSFRYDAKVLSAMRVIGHVENKLIAVVLDDSIHVIDQHAADERIRLENMLSKIREGASDSVIEKSPTQNQVRLQLTMEEERMYSMTKNVLEFWGWTLRENMSAQSAPRTFEVLSFPRISGMVVADTAVLHELLQELKDHGESRSVSGVPRVMMRYLATAACRSAIMFGDILEKDQAISLVKKLRHCDLPFQCAHGRPSIVPLVKFETSSHLGPLAKERPIAERVANRSRTSDRGKPPWIVPTALKRLSDHLSSKRR</sequence>
<evidence type="ECO:0000256" key="1">
    <source>
        <dbReference type="ARBA" id="ARBA00006082"/>
    </source>
</evidence>
<dbReference type="InterPro" id="IPR014721">
    <property type="entry name" value="Ribsml_uS5_D2-typ_fold_subgr"/>
</dbReference>